<evidence type="ECO:0000313" key="3">
    <source>
        <dbReference type="Proteomes" id="UP001595868"/>
    </source>
</evidence>
<reference evidence="3" key="1">
    <citation type="journal article" date="2019" name="Int. J. Syst. Evol. Microbiol.">
        <title>The Global Catalogue of Microorganisms (GCM) 10K type strain sequencing project: providing services to taxonomists for standard genome sequencing and annotation.</title>
        <authorList>
            <consortium name="The Broad Institute Genomics Platform"/>
            <consortium name="The Broad Institute Genome Sequencing Center for Infectious Disease"/>
            <person name="Wu L."/>
            <person name="Ma J."/>
        </authorList>
    </citation>
    <scope>NUCLEOTIDE SEQUENCE [LARGE SCALE GENOMIC DNA]</scope>
    <source>
        <strain evidence="3">2902at01</strain>
    </source>
</reference>
<comment type="caution">
    <text evidence="2">The sequence shown here is derived from an EMBL/GenBank/DDBJ whole genome shotgun (WGS) entry which is preliminary data.</text>
</comment>
<name>A0ABV8KF62_9ACTN</name>
<organism evidence="2 3">
    <name type="scientific">Micromonospora zhanjiangensis</name>
    <dbReference type="NCBI Taxonomy" id="1522057"/>
    <lineage>
        <taxon>Bacteria</taxon>
        <taxon>Bacillati</taxon>
        <taxon>Actinomycetota</taxon>
        <taxon>Actinomycetes</taxon>
        <taxon>Micromonosporales</taxon>
        <taxon>Micromonosporaceae</taxon>
        <taxon>Micromonospora</taxon>
    </lineage>
</organism>
<accession>A0ABV8KF62</accession>
<dbReference type="Proteomes" id="UP001595868">
    <property type="component" value="Unassembled WGS sequence"/>
</dbReference>
<feature type="region of interest" description="Disordered" evidence="1">
    <location>
        <begin position="56"/>
        <end position="80"/>
    </location>
</feature>
<evidence type="ECO:0000313" key="2">
    <source>
        <dbReference type="EMBL" id="MFC4104628.1"/>
    </source>
</evidence>
<sequence length="192" mass="21073">MTAWAVVIPDERYEAERLFHHDTLELAGRDDRHRPAIGDEVLVVHRDGPPRVVALGRVRATPDGREGDPDDPQAGTEEPGPLVVTYTRRVFDDPVPADQLDLDGPVVPVDPATWRSLADRLGPPVDRSTWLVSLDLPIEASSPAEAARLFWSYVMELGPRELPAFVSPAGDELAMQAFVLGAEANQDPEEDD</sequence>
<proteinExistence type="predicted"/>
<protein>
    <recommendedName>
        <fullName evidence="4">ASCH domain-containing protein</fullName>
    </recommendedName>
</protein>
<dbReference type="EMBL" id="JBHSBN010000001">
    <property type="protein sequence ID" value="MFC4104628.1"/>
    <property type="molecule type" value="Genomic_DNA"/>
</dbReference>
<evidence type="ECO:0000256" key="1">
    <source>
        <dbReference type="SAM" id="MobiDB-lite"/>
    </source>
</evidence>
<dbReference type="RefSeq" id="WP_377541561.1">
    <property type="nucleotide sequence ID" value="NZ_JBHSBN010000001.1"/>
</dbReference>
<evidence type="ECO:0008006" key="4">
    <source>
        <dbReference type="Google" id="ProtNLM"/>
    </source>
</evidence>
<gene>
    <name evidence="2" type="ORF">ACFOX0_01560</name>
</gene>
<keyword evidence="3" id="KW-1185">Reference proteome</keyword>